<evidence type="ECO:0000256" key="3">
    <source>
        <dbReference type="ARBA" id="ARBA00022801"/>
    </source>
</evidence>
<keyword evidence="4" id="KW-0460">Magnesium</keyword>
<dbReference type="GO" id="GO:0004518">
    <property type="term" value="F:nuclease activity"/>
    <property type="evidence" value="ECO:0007669"/>
    <property type="project" value="UniProtKB-KW"/>
</dbReference>
<feature type="domain" description="PIN" evidence="5">
    <location>
        <begin position="5"/>
        <end position="120"/>
    </location>
</feature>
<name>A0AAU7AWF7_9ACTN</name>
<dbReference type="PANTHER" id="PTHR36173">
    <property type="entry name" value="RIBONUCLEASE VAPC16-RELATED"/>
    <property type="match status" value="1"/>
</dbReference>
<reference evidence="6" key="1">
    <citation type="submission" date="2022-12" db="EMBL/GenBank/DDBJ databases">
        <title>Paraconexibacter alkalitolerans sp. nov. and Baekduia alba sp. nov., isolated from soil and emended description of the genera Paraconexibacter (Chun et al., 2020) and Baekduia (An et al., 2020).</title>
        <authorList>
            <person name="Vieira S."/>
            <person name="Huber K.J."/>
            <person name="Geppert A."/>
            <person name="Wolf J."/>
            <person name="Neumann-Schaal M."/>
            <person name="Muesken M."/>
            <person name="Overmann J."/>
        </authorList>
    </citation>
    <scope>NUCLEOTIDE SEQUENCE</scope>
    <source>
        <strain evidence="6">AEG42_29</strain>
    </source>
</reference>
<keyword evidence="2" id="KW-0479">Metal-binding</keyword>
<dbReference type="InterPro" id="IPR052919">
    <property type="entry name" value="TA_system_RNase"/>
</dbReference>
<dbReference type="GO" id="GO:0016787">
    <property type="term" value="F:hydrolase activity"/>
    <property type="evidence" value="ECO:0007669"/>
    <property type="project" value="UniProtKB-KW"/>
</dbReference>
<dbReference type="KEGG" id="parq:DSM112329_02524"/>
<keyword evidence="1" id="KW-0540">Nuclease</keyword>
<dbReference type="AlphaFoldDB" id="A0AAU7AWF7"/>
<evidence type="ECO:0000256" key="4">
    <source>
        <dbReference type="ARBA" id="ARBA00022842"/>
    </source>
</evidence>
<dbReference type="SUPFAM" id="SSF88723">
    <property type="entry name" value="PIN domain-like"/>
    <property type="match status" value="1"/>
</dbReference>
<dbReference type="Gene3D" id="3.40.50.1010">
    <property type="entry name" value="5'-nuclease"/>
    <property type="match status" value="1"/>
</dbReference>
<dbReference type="Pfam" id="PF01850">
    <property type="entry name" value="PIN"/>
    <property type="match status" value="1"/>
</dbReference>
<evidence type="ECO:0000256" key="1">
    <source>
        <dbReference type="ARBA" id="ARBA00022722"/>
    </source>
</evidence>
<dbReference type="InterPro" id="IPR002716">
    <property type="entry name" value="PIN_dom"/>
</dbReference>
<protein>
    <recommendedName>
        <fullName evidence="5">PIN domain-containing protein</fullName>
    </recommendedName>
</protein>
<dbReference type="PANTHER" id="PTHR36173:SF2">
    <property type="entry name" value="RIBONUCLEASE VAPC16"/>
    <property type="match status" value="1"/>
</dbReference>
<dbReference type="GO" id="GO:0046872">
    <property type="term" value="F:metal ion binding"/>
    <property type="evidence" value="ECO:0007669"/>
    <property type="project" value="UniProtKB-KW"/>
</dbReference>
<dbReference type="InterPro" id="IPR029060">
    <property type="entry name" value="PIN-like_dom_sf"/>
</dbReference>
<evidence type="ECO:0000256" key="2">
    <source>
        <dbReference type="ARBA" id="ARBA00022723"/>
    </source>
</evidence>
<dbReference type="InterPro" id="IPR041705">
    <property type="entry name" value="PIN_Sll0205"/>
</dbReference>
<gene>
    <name evidence="6" type="ORF">DSM112329_02524</name>
</gene>
<proteinExistence type="predicted"/>
<dbReference type="CDD" id="cd09872">
    <property type="entry name" value="PIN_Sll0205-like"/>
    <property type="match status" value="1"/>
</dbReference>
<sequence>MTSWLVDTHALLWFLTDDAQLSADAKATMERADQVLLVSAASLWEIAIKSSLGKLQAPHDLPAIITAEGFLTLAISSEHAWAVRRLPHGRHKDPFDRLLVAQADCEKLGIISADDALDEYGVHRHW</sequence>
<accession>A0AAU7AWF7</accession>
<organism evidence="6">
    <name type="scientific">Paraconexibacter sp. AEG42_29</name>
    <dbReference type="NCBI Taxonomy" id="2997339"/>
    <lineage>
        <taxon>Bacteria</taxon>
        <taxon>Bacillati</taxon>
        <taxon>Actinomycetota</taxon>
        <taxon>Thermoleophilia</taxon>
        <taxon>Solirubrobacterales</taxon>
        <taxon>Paraconexibacteraceae</taxon>
        <taxon>Paraconexibacter</taxon>
    </lineage>
</organism>
<evidence type="ECO:0000313" key="6">
    <source>
        <dbReference type="EMBL" id="XAY05666.1"/>
    </source>
</evidence>
<keyword evidence="3" id="KW-0378">Hydrolase</keyword>
<evidence type="ECO:0000259" key="5">
    <source>
        <dbReference type="Pfam" id="PF01850"/>
    </source>
</evidence>
<dbReference type="RefSeq" id="WP_354702170.1">
    <property type="nucleotide sequence ID" value="NZ_CP114014.1"/>
</dbReference>
<dbReference type="EMBL" id="CP114014">
    <property type="protein sequence ID" value="XAY05666.1"/>
    <property type="molecule type" value="Genomic_DNA"/>
</dbReference>